<comment type="caution">
    <text evidence="1">The sequence shown here is derived from an EMBL/GenBank/DDBJ whole genome shotgun (WGS) entry which is preliminary data.</text>
</comment>
<dbReference type="Proteomes" id="UP001497680">
    <property type="component" value="Unassembled WGS sequence"/>
</dbReference>
<protein>
    <submittedName>
        <fullName evidence="1">Uncharacterized protein</fullName>
    </submittedName>
</protein>
<reference evidence="1 2" key="1">
    <citation type="journal article" date="2022" name="New Phytol.">
        <title>Ecological generalism drives hyperdiversity of secondary metabolite gene clusters in xylarialean endophytes.</title>
        <authorList>
            <person name="Franco M.E.E."/>
            <person name="Wisecaver J.H."/>
            <person name="Arnold A.E."/>
            <person name="Ju Y.M."/>
            <person name="Slot J.C."/>
            <person name="Ahrendt S."/>
            <person name="Moore L.P."/>
            <person name="Eastman K.E."/>
            <person name="Scott K."/>
            <person name="Konkel Z."/>
            <person name="Mondo S.J."/>
            <person name="Kuo A."/>
            <person name="Hayes R.D."/>
            <person name="Haridas S."/>
            <person name="Andreopoulos B."/>
            <person name="Riley R."/>
            <person name="LaButti K."/>
            <person name="Pangilinan J."/>
            <person name="Lipzen A."/>
            <person name="Amirebrahimi M."/>
            <person name="Yan J."/>
            <person name="Adam C."/>
            <person name="Keymanesh K."/>
            <person name="Ng V."/>
            <person name="Louie K."/>
            <person name="Northen T."/>
            <person name="Drula E."/>
            <person name="Henrissat B."/>
            <person name="Hsieh H.M."/>
            <person name="Youens-Clark K."/>
            <person name="Lutzoni F."/>
            <person name="Miadlikowska J."/>
            <person name="Eastwood D.C."/>
            <person name="Hamelin R.C."/>
            <person name="Grigoriev I.V."/>
            <person name="U'Ren J.M."/>
        </authorList>
    </citation>
    <scope>NUCLEOTIDE SEQUENCE [LARGE SCALE GENOMIC DNA]</scope>
    <source>
        <strain evidence="1 2">ER1909</strain>
    </source>
</reference>
<organism evidence="1 2">
    <name type="scientific">Hypoxylon rubiginosum</name>
    <dbReference type="NCBI Taxonomy" id="110542"/>
    <lineage>
        <taxon>Eukaryota</taxon>
        <taxon>Fungi</taxon>
        <taxon>Dikarya</taxon>
        <taxon>Ascomycota</taxon>
        <taxon>Pezizomycotina</taxon>
        <taxon>Sordariomycetes</taxon>
        <taxon>Xylariomycetidae</taxon>
        <taxon>Xylariales</taxon>
        <taxon>Hypoxylaceae</taxon>
        <taxon>Hypoxylon</taxon>
    </lineage>
</organism>
<sequence>MPGQRKAPWEYSTNKNTVRSRVRKSRLTEYQREVEQAKASDSKAVSRAWKIRADTDTYKMATAKDKQMILEKVEREVMERRRHRGLDSDTKISRFMQRHNDPAMDSAVNSPSAALASPAATDTATDPAPEIPMDVAQNAVSSSFSSLLNYDAPHPFTNYHDERENQQLSNRLSPSPSFHVDKTEGDSHLLPHSQMLRGFGDFSGLPTSSNTIQHGLVTGNIVNSNNQAELNASRDQNQIQHLKSQVDALTCDLIIARSTIAALEARMKKMEARMAADDDDANSPRRLARRVKSIVDALIEVAHQLDRSESVETDETSD</sequence>
<evidence type="ECO:0000313" key="2">
    <source>
        <dbReference type="Proteomes" id="UP001497680"/>
    </source>
</evidence>
<name>A0ACC0D128_9PEZI</name>
<gene>
    <name evidence="1" type="ORF">F4821DRAFT_278501</name>
</gene>
<keyword evidence="2" id="KW-1185">Reference proteome</keyword>
<proteinExistence type="predicted"/>
<dbReference type="EMBL" id="MU394315">
    <property type="protein sequence ID" value="KAI6086428.1"/>
    <property type="molecule type" value="Genomic_DNA"/>
</dbReference>
<evidence type="ECO:0000313" key="1">
    <source>
        <dbReference type="EMBL" id="KAI6086428.1"/>
    </source>
</evidence>
<accession>A0ACC0D128</accession>